<reference evidence="3" key="1">
    <citation type="journal article" date="2020" name="Cell">
        <title>Large-Scale Comparative Analyses of Tick Genomes Elucidate Their Genetic Diversity and Vector Capacities.</title>
        <authorList>
            <consortium name="Tick Genome and Microbiome Consortium (TIGMIC)"/>
            <person name="Jia N."/>
            <person name="Wang J."/>
            <person name="Shi W."/>
            <person name="Du L."/>
            <person name="Sun Y."/>
            <person name="Zhan W."/>
            <person name="Jiang J.F."/>
            <person name="Wang Q."/>
            <person name="Zhang B."/>
            <person name="Ji P."/>
            <person name="Bell-Sakyi L."/>
            <person name="Cui X.M."/>
            <person name="Yuan T.T."/>
            <person name="Jiang B.G."/>
            <person name="Yang W.F."/>
            <person name="Lam T.T."/>
            <person name="Chang Q.C."/>
            <person name="Ding S.J."/>
            <person name="Wang X.J."/>
            <person name="Zhu J.G."/>
            <person name="Ruan X.D."/>
            <person name="Zhao L."/>
            <person name="Wei J.T."/>
            <person name="Ye R.Z."/>
            <person name="Que T.C."/>
            <person name="Du C.H."/>
            <person name="Zhou Y.H."/>
            <person name="Cheng J.X."/>
            <person name="Dai P.F."/>
            <person name="Guo W.B."/>
            <person name="Han X.H."/>
            <person name="Huang E.J."/>
            <person name="Li L.F."/>
            <person name="Wei W."/>
            <person name="Gao Y.C."/>
            <person name="Liu J.Z."/>
            <person name="Shao H.Z."/>
            <person name="Wang X."/>
            <person name="Wang C.C."/>
            <person name="Yang T.C."/>
            <person name="Huo Q.B."/>
            <person name="Li W."/>
            <person name="Chen H.Y."/>
            <person name="Chen S.E."/>
            <person name="Zhou L.G."/>
            <person name="Ni X.B."/>
            <person name="Tian J.H."/>
            <person name="Sheng Y."/>
            <person name="Liu T."/>
            <person name="Pan Y.S."/>
            <person name="Xia L.Y."/>
            <person name="Li J."/>
            <person name="Zhao F."/>
            <person name="Cao W.C."/>
        </authorList>
    </citation>
    <scope>NUCLEOTIDE SEQUENCE</scope>
    <source>
        <strain evidence="3">Rsan-2018</strain>
    </source>
</reference>
<proteinExistence type="predicted"/>
<feature type="compositionally biased region" description="Basic and acidic residues" evidence="1">
    <location>
        <begin position="246"/>
        <end position="256"/>
    </location>
</feature>
<evidence type="ECO:0000256" key="1">
    <source>
        <dbReference type="SAM" id="MobiDB-lite"/>
    </source>
</evidence>
<protein>
    <submittedName>
        <fullName evidence="3">Uncharacterized protein</fullName>
    </submittedName>
</protein>
<keyword evidence="2" id="KW-1133">Transmembrane helix</keyword>
<feature type="compositionally biased region" description="Low complexity" evidence="1">
    <location>
        <begin position="80"/>
        <end position="93"/>
    </location>
</feature>
<feature type="region of interest" description="Disordered" evidence="1">
    <location>
        <begin position="229"/>
        <end position="300"/>
    </location>
</feature>
<feature type="region of interest" description="Disordered" evidence="1">
    <location>
        <begin position="74"/>
        <end position="119"/>
    </location>
</feature>
<keyword evidence="2" id="KW-0472">Membrane</keyword>
<dbReference type="VEuPathDB" id="VectorBase:RSAN_033408"/>
<feature type="transmembrane region" description="Helical" evidence="2">
    <location>
        <begin position="183"/>
        <end position="202"/>
    </location>
</feature>
<keyword evidence="4" id="KW-1185">Reference proteome</keyword>
<keyword evidence="2" id="KW-0812">Transmembrane</keyword>
<gene>
    <name evidence="3" type="ORF">HPB52_016025</name>
</gene>
<feature type="compositionally biased region" description="Low complexity" evidence="1">
    <location>
        <begin position="229"/>
        <end position="245"/>
    </location>
</feature>
<dbReference type="EMBL" id="JABSTV010001245">
    <property type="protein sequence ID" value="KAH7983986.1"/>
    <property type="molecule type" value="Genomic_DNA"/>
</dbReference>
<organism evidence="3 4">
    <name type="scientific">Rhipicephalus sanguineus</name>
    <name type="common">Brown dog tick</name>
    <name type="synonym">Ixodes sanguineus</name>
    <dbReference type="NCBI Taxonomy" id="34632"/>
    <lineage>
        <taxon>Eukaryota</taxon>
        <taxon>Metazoa</taxon>
        <taxon>Ecdysozoa</taxon>
        <taxon>Arthropoda</taxon>
        <taxon>Chelicerata</taxon>
        <taxon>Arachnida</taxon>
        <taxon>Acari</taxon>
        <taxon>Parasitiformes</taxon>
        <taxon>Ixodida</taxon>
        <taxon>Ixodoidea</taxon>
        <taxon>Ixodidae</taxon>
        <taxon>Rhipicephalinae</taxon>
        <taxon>Rhipicephalus</taxon>
        <taxon>Rhipicephalus</taxon>
    </lineage>
</organism>
<accession>A0A9D4TAQ8</accession>
<evidence type="ECO:0000256" key="2">
    <source>
        <dbReference type="SAM" id="Phobius"/>
    </source>
</evidence>
<dbReference type="Proteomes" id="UP000821837">
    <property type="component" value="Chromosome 1"/>
</dbReference>
<reference evidence="3" key="2">
    <citation type="submission" date="2021-09" db="EMBL/GenBank/DDBJ databases">
        <authorList>
            <person name="Jia N."/>
            <person name="Wang J."/>
            <person name="Shi W."/>
            <person name="Du L."/>
            <person name="Sun Y."/>
            <person name="Zhan W."/>
            <person name="Jiang J."/>
            <person name="Wang Q."/>
            <person name="Zhang B."/>
            <person name="Ji P."/>
            <person name="Sakyi L.B."/>
            <person name="Cui X."/>
            <person name="Yuan T."/>
            <person name="Jiang B."/>
            <person name="Yang W."/>
            <person name="Lam T.T.-Y."/>
            <person name="Chang Q."/>
            <person name="Ding S."/>
            <person name="Wang X."/>
            <person name="Zhu J."/>
            <person name="Ruan X."/>
            <person name="Zhao L."/>
            <person name="Wei J."/>
            <person name="Que T."/>
            <person name="Du C."/>
            <person name="Cheng J."/>
            <person name="Dai P."/>
            <person name="Han X."/>
            <person name="Huang E."/>
            <person name="Gao Y."/>
            <person name="Liu J."/>
            <person name="Shao H."/>
            <person name="Ye R."/>
            <person name="Li L."/>
            <person name="Wei W."/>
            <person name="Wang X."/>
            <person name="Wang C."/>
            <person name="Huo Q."/>
            <person name="Li W."/>
            <person name="Guo W."/>
            <person name="Chen H."/>
            <person name="Chen S."/>
            <person name="Zhou L."/>
            <person name="Zhou L."/>
            <person name="Ni X."/>
            <person name="Tian J."/>
            <person name="Zhou Y."/>
            <person name="Sheng Y."/>
            <person name="Liu T."/>
            <person name="Pan Y."/>
            <person name="Xia L."/>
            <person name="Li J."/>
            <person name="Zhao F."/>
            <person name="Cao W."/>
        </authorList>
    </citation>
    <scope>NUCLEOTIDE SEQUENCE</scope>
    <source>
        <strain evidence="3">Rsan-2018</strain>
        <tissue evidence="3">Larvae</tissue>
    </source>
</reference>
<comment type="caution">
    <text evidence="3">The sequence shown here is derived from an EMBL/GenBank/DDBJ whole genome shotgun (WGS) entry which is preliminary data.</text>
</comment>
<evidence type="ECO:0000313" key="3">
    <source>
        <dbReference type="EMBL" id="KAH7983986.1"/>
    </source>
</evidence>
<name>A0A9D4TAQ8_RHISA</name>
<dbReference type="AlphaFoldDB" id="A0A9D4TAQ8"/>
<sequence length="552" mass="60993">MPRILIWRRSPQGIFKGSPGFFSLPKRHSAKTLRFKVGETDDNLAPGVHHLPQLVAQNVVEAESLEVLAIAEVPPRSARSESSSSSTTTSTESSSDDEQSRRGVKRRHSPSPCGGRRNNSAYELGSAAPYWMSEEIHHYFINYNNGEEKSVGTGTAGQIGLERPLQYDGDNARNWKRSARQPHCVLASLCFVTVFAVILAAMSSDFYSGLIFGAKGDDRTPAVAVAGGADDRAAPQGSESGSLESQSKEEEQGEGKARKKNRVGPEKTARRYEGEAFDEEADHSDEEAGEQKMGNKAGTNAEEVNRGKHTRLMVTASLAGTTANATKGLRDLNQVEKITFQSALQTKSACGTPLFECCPRRRLEFFYRPSVNGCVSTSSDKVVLCNRGPNRFSSRENCRQNCVEKQQPAEKCRKSAVFSECTRQDVAETWWYHGGKYCQWWTFPNGRCPANGSDIFKSFNECSRRCDHDEDSVHQQHIDGQRKLCRMPRTDVCDAEQLRFAYFADTSAAASGRSALRCRSVPTANQLNHRCLAGENRFQSARACRRTCVVGA</sequence>
<feature type="compositionally biased region" description="Basic and acidic residues" evidence="1">
    <location>
        <begin position="263"/>
        <end position="274"/>
    </location>
</feature>
<evidence type="ECO:0000313" key="4">
    <source>
        <dbReference type="Proteomes" id="UP000821837"/>
    </source>
</evidence>
<feature type="compositionally biased region" description="Acidic residues" evidence="1">
    <location>
        <begin position="275"/>
        <end position="288"/>
    </location>
</feature>